<keyword evidence="1" id="KW-0732">Signal</keyword>
<dbReference type="InParanoid" id="Q22064"/>
<dbReference type="KEGG" id="cel:CELE_T01C8.3"/>
<evidence type="ECO:0000313" key="2">
    <source>
        <dbReference type="EMBL" id="CCD68839.2"/>
    </source>
</evidence>
<dbReference type="Bgee" id="WBGene00020144">
    <property type="expression patterns" value="Expressed in larva and 1 other cell type or tissue"/>
</dbReference>
<dbReference type="STRING" id="6239.T01C8.3.1"/>
<dbReference type="PhylomeDB" id="Q22064"/>
<dbReference type="PaxDb" id="6239-T01C8.3"/>
<dbReference type="UCSC" id="T01C8.3">
    <property type="organism name" value="c. elegans"/>
</dbReference>
<dbReference type="FunCoup" id="Q22064">
    <property type="interactions" value="167"/>
</dbReference>
<dbReference type="PANTHER" id="PTHR37433:SF11">
    <property type="entry name" value="PHOSPHOLIPASE A2 INHIBITOR AND LY6_PLAUR DOMAIN-CONTAINING PROTEIN-LIKE"/>
    <property type="match status" value="1"/>
</dbReference>
<name>Q22064_CAEEL</name>
<protein>
    <submittedName>
        <fullName evidence="2">UPAR/Ly6 domain-containing protein</fullName>
    </submittedName>
</protein>
<keyword evidence="3" id="KW-1185">Reference proteome</keyword>
<evidence type="ECO:0000313" key="4">
    <source>
        <dbReference type="WormBase" id="T01C8.3"/>
    </source>
</evidence>
<feature type="signal peptide" evidence="1">
    <location>
        <begin position="1"/>
        <end position="18"/>
    </location>
</feature>
<accession>Q22064</accession>
<organism evidence="2 3">
    <name type="scientific">Caenorhabditis elegans</name>
    <dbReference type="NCBI Taxonomy" id="6239"/>
    <lineage>
        <taxon>Eukaryota</taxon>
        <taxon>Metazoa</taxon>
        <taxon>Ecdysozoa</taxon>
        <taxon>Nematoda</taxon>
        <taxon>Chromadorea</taxon>
        <taxon>Rhabditida</taxon>
        <taxon>Rhabditina</taxon>
        <taxon>Rhabditomorpha</taxon>
        <taxon>Rhabditoidea</taxon>
        <taxon>Rhabditidae</taxon>
        <taxon>Peloderinae</taxon>
        <taxon>Caenorhabditis</taxon>
    </lineage>
</organism>
<reference evidence="2 3" key="1">
    <citation type="journal article" date="1998" name="Science">
        <title>Genome sequence of the nematode C. elegans: a platform for investigating biology.</title>
        <authorList>
            <consortium name="The C. elegans sequencing consortium"/>
            <person name="Sulson J.E."/>
            <person name="Waterston R."/>
        </authorList>
    </citation>
    <scope>NUCLEOTIDE SEQUENCE [LARGE SCALE GENOMIC DNA]</scope>
    <source>
        <strain evidence="2 3">Bristol N2</strain>
    </source>
</reference>
<dbReference type="Proteomes" id="UP000001940">
    <property type="component" value="Chromosome X"/>
</dbReference>
<dbReference type="AGR" id="WB:WBGene00020144"/>
<dbReference type="GeneID" id="187947"/>
<proteinExistence type="predicted"/>
<dbReference type="PANTHER" id="PTHR37433">
    <property type="entry name" value="PROTEIN CBG25136-RELATED"/>
    <property type="match status" value="1"/>
</dbReference>
<evidence type="ECO:0000313" key="3">
    <source>
        <dbReference type="Proteomes" id="UP000001940"/>
    </source>
</evidence>
<feature type="chain" id="PRO_5023119039" evidence="1">
    <location>
        <begin position="19"/>
        <end position="310"/>
    </location>
</feature>
<dbReference type="eggNOG" id="ENOG502R6RR">
    <property type="taxonomic scope" value="Eukaryota"/>
</dbReference>
<dbReference type="OrthoDB" id="5831884at2759"/>
<evidence type="ECO:0000256" key="1">
    <source>
        <dbReference type="SAM" id="SignalP"/>
    </source>
</evidence>
<sequence>MLLRILWFLLFLSTFCDCELECVKCDGRVISVDKTCTNCTGDYCYAVNYKHLNPSLKNEQSYYQGCFTSPTDLPLGCSTNSRGSIFCICNSTDYCNEMTNVKEEKNITYLICEYAKDSMFRGADCVQPWCVKTASSYMDEMVECGEGTYEMEMYDIGFVYSGMLLPINSCYAVADDSRYDKSQICTYKVNKTTPYKLKVPGSTKCFAPGEVMTRMKNSTCIGQFCYSASAVFGCISQFNREGAILKAGLYHLTPFLTPFQICDSDFCNNQTLEDDVEGRYSYPTTYVWSSAKKQCFVVLILIQLVWLVYV</sequence>
<dbReference type="EMBL" id="BX284606">
    <property type="protein sequence ID" value="CCD68839.2"/>
    <property type="molecule type" value="Genomic_DNA"/>
</dbReference>
<gene>
    <name evidence="2" type="ORF">CELE_T01C8.3</name>
    <name evidence="2 4" type="ORF">T01C8.3</name>
</gene>
<dbReference type="WormBase" id="T01C8.3">
    <property type="protein sequence ID" value="CE53496"/>
    <property type="gene ID" value="WBGene00020144"/>
</dbReference>
<dbReference type="HOGENOM" id="CLU_072157_0_0_1"/>
<dbReference type="AlphaFoldDB" id="Q22064"/>
<dbReference type="CTD" id="187947"/>